<accession>A0ABR4QDQ8</accession>
<feature type="region of interest" description="Disordered" evidence="1">
    <location>
        <begin position="115"/>
        <end position="170"/>
    </location>
</feature>
<keyword evidence="3" id="KW-1185">Reference proteome</keyword>
<dbReference type="EMBL" id="JAKROA010000004">
    <property type="protein sequence ID" value="KAL5107687.1"/>
    <property type="molecule type" value="Genomic_DNA"/>
</dbReference>
<organism evidence="2 3">
    <name type="scientific">Taenia crassiceps</name>
    <dbReference type="NCBI Taxonomy" id="6207"/>
    <lineage>
        <taxon>Eukaryota</taxon>
        <taxon>Metazoa</taxon>
        <taxon>Spiralia</taxon>
        <taxon>Lophotrochozoa</taxon>
        <taxon>Platyhelminthes</taxon>
        <taxon>Cestoda</taxon>
        <taxon>Eucestoda</taxon>
        <taxon>Cyclophyllidea</taxon>
        <taxon>Taeniidae</taxon>
        <taxon>Taenia</taxon>
    </lineage>
</organism>
<reference evidence="2 3" key="1">
    <citation type="journal article" date="2022" name="Front. Cell. Infect. Microbiol.">
        <title>The Genomes of Two Strains of Taenia crassiceps the Animal Model for the Study of Human Cysticercosis.</title>
        <authorList>
            <person name="Bobes R.J."/>
            <person name="Estrada K."/>
            <person name="Rios-Valencia D.G."/>
            <person name="Calderon-Gallegos A."/>
            <person name="de la Torre P."/>
            <person name="Carrero J.C."/>
            <person name="Sanchez-Flores A."/>
            <person name="Laclette J.P."/>
        </authorList>
    </citation>
    <scope>NUCLEOTIDE SEQUENCE [LARGE SCALE GENOMIC DNA]</scope>
    <source>
        <strain evidence="2">WFUcys</strain>
    </source>
</reference>
<proteinExistence type="predicted"/>
<evidence type="ECO:0000313" key="3">
    <source>
        <dbReference type="Proteomes" id="UP001651158"/>
    </source>
</evidence>
<name>A0ABR4QDQ8_9CEST</name>
<comment type="caution">
    <text evidence="2">The sequence shown here is derived from an EMBL/GenBank/DDBJ whole genome shotgun (WGS) entry which is preliminary data.</text>
</comment>
<protein>
    <submittedName>
        <fullName evidence="2">Uncharacterized protein</fullName>
    </submittedName>
</protein>
<evidence type="ECO:0000313" key="2">
    <source>
        <dbReference type="EMBL" id="KAL5107687.1"/>
    </source>
</evidence>
<sequence>MSRSFNKKVSLPYLYGPIVQNTAFRPLKQQLFRRSALFRPKGVLRARDRLRSTSGGKCKRTRKVGRCERAHTRAHAVAKFLCETTKPSGGYSHDPRMMSGASALADRSTRRRDFHMPDSSAVCSKPAVKTTTEMSGADGGDDNDGPQRLRSRLGAGVTALSTRVEHAELE</sequence>
<gene>
    <name evidence="2" type="ORF">TcWFU_004745</name>
</gene>
<evidence type="ECO:0000256" key="1">
    <source>
        <dbReference type="SAM" id="MobiDB-lite"/>
    </source>
</evidence>
<dbReference type="Proteomes" id="UP001651158">
    <property type="component" value="Unassembled WGS sequence"/>
</dbReference>